<gene>
    <name evidence="1" type="ORF">GCM10011506_29010</name>
</gene>
<evidence type="ECO:0000313" key="2">
    <source>
        <dbReference type="Proteomes" id="UP000636010"/>
    </source>
</evidence>
<reference evidence="2" key="1">
    <citation type="journal article" date="2019" name="Int. J. Syst. Evol. Microbiol.">
        <title>The Global Catalogue of Microorganisms (GCM) 10K type strain sequencing project: providing services to taxonomists for standard genome sequencing and annotation.</title>
        <authorList>
            <consortium name="The Broad Institute Genomics Platform"/>
            <consortium name="The Broad Institute Genome Sequencing Center for Infectious Disease"/>
            <person name="Wu L."/>
            <person name="Ma J."/>
        </authorList>
    </citation>
    <scope>NUCLEOTIDE SEQUENCE [LARGE SCALE GENOMIC DNA]</scope>
    <source>
        <strain evidence="2">CGMCC 1.10832</strain>
    </source>
</reference>
<proteinExistence type="predicted"/>
<dbReference type="EMBL" id="BMEC01000009">
    <property type="protein sequence ID" value="GGC41651.1"/>
    <property type="molecule type" value="Genomic_DNA"/>
</dbReference>
<name>A0ABQ1MN89_9BACT</name>
<organism evidence="1 2">
    <name type="scientific">Marivirga lumbricoides</name>
    <dbReference type="NCBI Taxonomy" id="1046115"/>
    <lineage>
        <taxon>Bacteria</taxon>
        <taxon>Pseudomonadati</taxon>
        <taxon>Bacteroidota</taxon>
        <taxon>Cytophagia</taxon>
        <taxon>Cytophagales</taxon>
        <taxon>Marivirgaceae</taxon>
        <taxon>Marivirga</taxon>
    </lineage>
</organism>
<accession>A0ABQ1MN89</accession>
<comment type="caution">
    <text evidence="1">The sequence shown here is derived from an EMBL/GenBank/DDBJ whole genome shotgun (WGS) entry which is preliminary data.</text>
</comment>
<evidence type="ECO:0000313" key="1">
    <source>
        <dbReference type="EMBL" id="GGC41651.1"/>
    </source>
</evidence>
<protein>
    <recommendedName>
        <fullName evidence="3">Porin</fullName>
    </recommendedName>
</protein>
<keyword evidence="2" id="KW-1185">Reference proteome</keyword>
<sequence>MFTIKISPMKKLILLVVIVLGFAEFSLAFQNDTTKKESSTAKVWDDLAQQKVDHTYKPLTLKLSDDGTKYVRFILWHQQWLQTSNLAIDDAPLRLNTLIRRSRILAFAQISPRFLILTHFGLNNLTTGNMNALGNQGDGPQMFLHDAWTEFKVTENSDALYIGGGLHYWKGLTRLANQSTLNFMTMDNTRPFVQWHSLGITDQFARHIGFYAKGQLGKFDYRIAANNPMSPANALGAGADLINSGNGGVDSDLTYTGSIEPNADGDHVGNAVIEGYFRYNLFDTESTKLPYQVGTYMGGKKVLGIGLGFFAHPNGMYNNATDEHENVTHLAADIFYDAPVGSSGNAINAYASVINFNYGENYMSRWAGTGTNIYGQLGYYIGKAKLMPYVAFQSGSYDAYGDNLNAFDAGINYFVNGHNAKITLEYHTISNNPLEGGLDADGNPNGVQQLRLQLHIFL</sequence>
<evidence type="ECO:0008006" key="3">
    <source>
        <dbReference type="Google" id="ProtNLM"/>
    </source>
</evidence>
<dbReference type="Proteomes" id="UP000636010">
    <property type="component" value="Unassembled WGS sequence"/>
</dbReference>